<accession>A0A9W7W254</accession>
<dbReference type="Proteomes" id="UP001138500">
    <property type="component" value="Unassembled WGS sequence"/>
</dbReference>
<reference evidence="1 2" key="1">
    <citation type="journal article" date="2018" name="IMA Fungus">
        <title>IMA Genome-F 10: Nine draft genome sequences of Claviceps purpurea s.lat., including C. arundinis, C. humidiphila, and C. cf. spartinae, pseudomolecules for the pitch canker pathogen Fusarium circinatum, draft genome of Davidsoniella eucalypti, Grosmannia galeiformis, Quambalaria eucalypti, and Teratosphaeria destructans.</title>
        <authorList>
            <person name="Wingfield B.D."/>
            <person name="Liu M."/>
            <person name="Nguyen H.D."/>
            <person name="Lane F.A."/>
            <person name="Morgan S.W."/>
            <person name="De Vos L."/>
            <person name="Wilken P.M."/>
            <person name="Duong T.A."/>
            <person name="Aylward J."/>
            <person name="Coetzee M.P."/>
            <person name="Dadej K."/>
            <person name="De Beer Z.W."/>
            <person name="Findlay W."/>
            <person name="Havenga M."/>
            <person name="Kolarik M."/>
            <person name="Menzies J.G."/>
            <person name="Naidoo K."/>
            <person name="Pochopski O."/>
            <person name="Shoukouhi P."/>
            <person name="Santana Q.C."/>
            <person name="Seifert K.A."/>
            <person name="Soal N."/>
            <person name="Steenkamp E.T."/>
            <person name="Tatham C.T."/>
            <person name="van der Nest M.A."/>
            <person name="Wingfield M.J."/>
        </authorList>
    </citation>
    <scope>NUCLEOTIDE SEQUENCE [LARGE SCALE GENOMIC DNA]</scope>
    <source>
        <strain evidence="1">CMW44962</strain>
    </source>
</reference>
<protein>
    <submittedName>
        <fullName evidence="1">Uncharacterized protein</fullName>
    </submittedName>
</protein>
<proteinExistence type="predicted"/>
<evidence type="ECO:0000313" key="2">
    <source>
        <dbReference type="Proteomes" id="UP001138500"/>
    </source>
</evidence>
<gene>
    <name evidence="1" type="ORF">Tdes44962_MAKER02786</name>
</gene>
<reference evidence="1 2" key="2">
    <citation type="journal article" date="2021" name="Curr. Genet.">
        <title>Genetic response to nitrogen starvation in the aggressive Eucalyptus foliar pathogen Teratosphaeria destructans.</title>
        <authorList>
            <person name="Havenga M."/>
            <person name="Wingfield B.D."/>
            <person name="Wingfield M.J."/>
            <person name="Dreyer L.L."/>
            <person name="Roets F."/>
            <person name="Aylward J."/>
        </authorList>
    </citation>
    <scope>NUCLEOTIDE SEQUENCE [LARGE SCALE GENOMIC DNA]</scope>
    <source>
        <strain evidence="1">CMW44962</strain>
    </source>
</reference>
<dbReference type="EMBL" id="RIBY02001868">
    <property type="protein sequence ID" value="KAH9827528.1"/>
    <property type="molecule type" value="Genomic_DNA"/>
</dbReference>
<comment type="caution">
    <text evidence="1">The sequence shown here is derived from an EMBL/GenBank/DDBJ whole genome shotgun (WGS) entry which is preliminary data.</text>
</comment>
<evidence type="ECO:0000313" key="1">
    <source>
        <dbReference type="EMBL" id="KAH9827528.1"/>
    </source>
</evidence>
<keyword evidence="2" id="KW-1185">Reference proteome</keyword>
<sequence>MLKPTVGIELETGQSPFRIVDAKTGQLLARLHILDRKLASLEHNISLKHRRRRLHPTGPDKKLTARTRNSEVLPAFWRPIMVMSISVALHDGDHQHGTIPEVMTVIAATLQAFKTCGELQHRGH</sequence>
<name>A0A9W7W254_9PEZI</name>
<organism evidence="1 2">
    <name type="scientific">Teratosphaeria destructans</name>
    <dbReference type="NCBI Taxonomy" id="418781"/>
    <lineage>
        <taxon>Eukaryota</taxon>
        <taxon>Fungi</taxon>
        <taxon>Dikarya</taxon>
        <taxon>Ascomycota</taxon>
        <taxon>Pezizomycotina</taxon>
        <taxon>Dothideomycetes</taxon>
        <taxon>Dothideomycetidae</taxon>
        <taxon>Mycosphaerellales</taxon>
        <taxon>Teratosphaeriaceae</taxon>
        <taxon>Teratosphaeria</taxon>
    </lineage>
</organism>
<dbReference type="AlphaFoldDB" id="A0A9W7W254"/>